<dbReference type="InterPro" id="IPR037914">
    <property type="entry name" value="SpoVT-AbrB_sf"/>
</dbReference>
<reference evidence="3" key="1">
    <citation type="submission" date="2017-09" db="EMBL/GenBank/DDBJ databases">
        <title>Depth-based differentiation of microbial function through sediment-hosted aquifers and enrichment of novel symbionts in the deep terrestrial subsurface.</title>
        <authorList>
            <person name="Probst A.J."/>
            <person name="Ladd B."/>
            <person name="Jarett J.K."/>
            <person name="Geller-Mcgrath D.E."/>
            <person name="Sieber C.M.K."/>
            <person name="Emerson J.B."/>
            <person name="Anantharaman K."/>
            <person name="Thomas B.C."/>
            <person name="Malmstrom R."/>
            <person name="Stieglmeier M."/>
            <person name="Klingl A."/>
            <person name="Woyke T."/>
            <person name="Ryan C.M."/>
            <person name="Banfield J.F."/>
        </authorList>
    </citation>
    <scope>NUCLEOTIDE SEQUENCE [LARGE SCALE GENOMIC DNA]</scope>
</reference>
<proteinExistence type="predicted"/>
<evidence type="ECO:0000313" key="2">
    <source>
        <dbReference type="EMBL" id="PIS06821.1"/>
    </source>
</evidence>
<dbReference type="EMBL" id="PEZX01000033">
    <property type="protein sequence ID" value="PIS06821.1"/>
    <property type="molecule type" value="Genomic_DNA"/>
</dbReference>
<accession>A0A2M6R9Z8</accession>
<gene>
    <name evidence="2" type="ORF">COT79_02635</name>
</gene>
<evidence type="ECO:0008006" key="4">
    <source>
        <dbReference type="Google" id="ProtNLM"/>
    </source>
</evidence>
<dbReference type="AlphaFoldDB" id="A0A2M6R9Z8"/>
<feature type="region of interest" description="Disordered" evidence="1">
    <location>
        <begin position="48"/>
        <end position="72"/>
    </location>
</feature>
<name>A0A2M6R9Z8_9BACT</name>
<sequence length="72" mass="8262">MKRHLIKFSNYSFCITLPKKAIDALGWKKGEELEVEFDARKKRISVVKGESDSATKTTKPSADIKPIPKLRW</sequence>
<organism evidence="2 3">
    <name type="scientific">Candidatus Berkelbacteria bacterium CG10_big_fil_rev_8_21_14_0_10_43_14</name>
    <dbReference type="NCBI Taxonomy" id="1974515"/>
    <lineage>
        <taxon>Bacteria</taxon>
        <taxon>Candidatus Berkelbacteria</taxon>
    </lineage>
</organism>
<evidence type="ECO:0000256" key="1">
    <source>
        <dbReference type="SAM" id="MobiDB-lite"/>
    </source>
</evidence>
<dbReference type="SUPFAM" id="SSF89447">
    <property type="entry name" value="AbrB/MazE/MraZ-like"/>
    <property type="match status" value="1"/>
</dbReference>
<evidence type="ECO:0000313" key="3">
    <source>
        <dbReference type="Proteomes" id="UP000231162"/>
    </source>
</evidence>
<dbReference type="Proteomes" id="UP000231162">
    <property type="component" value="Unassembled WGS sequence"/>
</dbReference>
<protein>
    <recommendedName>
        <fullName evidence="4">SpoVT-AbrB domain-containing protein</fullName>
    </recommendedName>
</protein>
<comment type="caution">
    <text evidence="2">The sequence shown here is derived from an EMBL/GenBank/DDBJ whole genome shotgun (WGS) entry which is preliminary data.</text>
</comment>